<evidence type="ECO:0000313" key="2">
    <source>
        <dbReference type="EMBL" id="CAG8794798.1"/>
    </source>
</evidence>
<sequence>SRILTDKDTNRLKNSFFHHDEAKQSEEENGMVIEEQIVHPKKLPQKENIRRNQPINERAHLKRPFQALNNSRSVEKNQNKRGISQHNHHKRFQKSKGFDVQPVESVDLLREILERLTLLESIERYMDPPNHS</sequence>
<feature type="compositionally biased region" description="Basic and acidic residues" evidence="1">
    <location>
        <begin position="1"/>
        <end position="26"/>
    </location>
</feature>
<proteinExistence type="predicted"/>
<protein>
    <submittedName>
        <fullName evidence="2">628_t:CDS:1</fullName>
    </submittedName>
</protein>
<dbReference type="EMBL" id="CAJVQB010020571">
    <property type="protein sequence ID" value="CAG8794798.1"/>
    <property type="molecule type" value="Genomic_DNA"/>
</dbReference>
<feature type="region of interest" description="Disordered" evidence="1">
    <location>
        <begin position="1"/>
        <end position="98"/>
    </location>
</feature>
<reference evidence="2 3" key="1">
    <citation type="submission" date="2021-06" db="EMBL/GenBank/DDBJ databases">
        <authorList>
            <person name="Kallberg Y."/>
            <person name="Tangrot J."/>
            <person name="Rosling A."/>
        </authorList>
    </citation>
    <scope>NUCLEOTIDE SEQUENCE [LARGE SCALE GENOMIC DNA]</scope>
    <source>
        <strain evidence="2 3">120-4 pot B 10/14</strain>
    </source>
</reference>
<evidence type="ECO:0000313" key="3">
    <source>
        <dbReference type="Proteomes" id="UP000789901"/>
    </source>
</evidence>
<gene>
    <name evidence="2" type="ORF">GMARGA_LOCUS21853</name>
</gene>
<evidence type="ECO:0000256" key="1">
    <source>
        <dbReference type="SAM" id="MobiDB-lite"/>
    </source>
</evidence>
<feature type="non-terminal residue" evidence="2">
    <location>
        <position position="1"/>
    </location>
</feature>
<accession>A0ABN7VRJ6</accession>
<dbReference type="Proteomes" id="UP000789901">
    <property type="component" value="Unassembled WGS sequence"/>
</dbReference>
<organism evidence="2 3">
    <name type="scientific">Gigaspora margarita</name>
    <dbReference type="NCBI Taxonomy" id="4874"/>
    <lineage>
        <taxon>Eukaryota</taxon>
        <taxon>Fungi</taxon>
        <taxon>Fungi incertae sedis</taxon>
        <taxon>Mucoromycota</taxon>
        <taxon>Glomeromycotina</taxon>
        <taxon>Glomeromycetes</taxon>
        <taxon>Diversisporales</taxon>
        <taxon>Gigasporaceae</taxon>
        <taxon>Gigaspora</taxon>
    </lineage>
</organism>
<keyword evidence="3" id="KW-1185">Reference proteome</keyword>
<comment type="caution">
    <text evidence="2">The sequence shown here is derived from an EMBL/GenBank/DDBJ whole genome shotgun (WGS) entry which is preliminary data.</text>
</comment>
<name>A0ABN7VRJ6_GIGMA</name>